<gene>
    <name evidence="2" type="ORF">METZ01_LOCUS407782</name>
</gene>
<evidence type="ECO:0000259" key="1">
    <source>
        <dbReference type="Pfam" id="PF03061"/>
    </source>
</evidence>
<name>A0A382W9X6_9ZZZZ</name>
<dbReference type="Pfam" id="PF03061">
    <property type="entry name" value="4HBT"/>
    <property type="match status" value="1"/>
</dbReference>
<dbReference type="AlphaFoldDB" id="A0A382W9X6"/>
<reference evidence="2" key="1">
    <citation type="submission" date="2018-05" db="EMBL/GenBank/DDBJ databases">
        <authorList>
            <person name="Lanie J.A."/>
            <person name="Ng W.-L."/>
            <person name="Kazmierczak K.M."/>
            <person name="Andrzejewski T.M."/>
            <person name="Davidsen T.M."/>
            <person name="Wayne K.J."/>
            <person name="Tettelin H."/>
            <person name="Glass J.I."/>
            <person name="Rusch D."/>
            <person name="Podicherti R."/>
            <person name="Tsui H.-C.T."/>
            <person name="Winkler M.E."/>
        </authorList>
    </citation>
    <scope>NUCLEOTIDE SEQUENCE</scope>
</reference>
<dbReference type="Gene3D" id="3.10.129.10">
    <property type="entry name" value="Hotdog Thioesterase"/>
    <property type="match status" value="1"/>
</dbReference>
<feature type="domain" description="Thioesterase" evidence="1">
    <location>
        <begin position="54"/>
        <end position="117"/>
    </location>
</feature>
<dbReference type="InterPro" id="IPR029069">
    <property type="entry name" value="HotDog_dom_sf"/>
</dbReference>
<sequence length="118" mass="12747">MEDIGDEIAIKTLRKIFLKKPQTTLGVDHIIFLNTNQGIASVCYEAKKEMCHSGGIVQGGFITGWIDAVMALACMAKCGTDVLVLTLEIKISFLNSAKIGKLISTGKVIKNTKTTAFL</sequence>
<accession>A0A382W9X6</accession>
<dbReference type="EMBL" id="UINC01157760">
    <property type="protein sequence ID" value="SVD54928.1"/>
    <property type="molecule type" value="Genomic_DNA"/>
</dbReference>
<protein>
    <recommendedName>
        <fullName evidence="1">Thioesterase domain-containing protein</fullName>
    </recommendedName>
</protein>
<evidence type="ECO:0000313" key="2">
    <source>
        <dbReference type="EMBL" id="SVD54928.1"/>
    </source>
</evidence>
<dbReference type="SUPFAM" id="SSF54637">
    <property type="entry name" value="Thioesterase/thiol ester dehydrase-isomerase"/>
    <property type="match status" value="1"/>
</dbReference>
<dbReference type="InterPro" id="IPR006683">
    <property type="entry name" value="Thioestr_dom"/>
</dbReference>
<proteinExistence type="predicted"/>
<organism evidence="2">
    <name type="scientific">marine metagenome</name>
    <dbReference type="NCBI Taxonomy" id="408172"/>
    <lineage>
        <taxon>unclassified sequences</taxon>
        <taxon>metagenomes</taxon>
        <taxon>ecological metagenomes</taxon>
    </lineage>
</organism>
<dbReference type="CDD" id="cd03443">
    <property type="entry name" value="PaaI_thioesterase"/>
    <property type="match status" value="1"/>
</dbReference>
<feature type="non-terminal residue" evidence="2">
    <location>
        <position position="118"/>
    </location>
</feature>